<reference evidence="2" key="3">
    <citation type="submission" date="2017-01" db="EMBL/GenBank/DDBJ databases">
        <authorList>
            <person name="Mah S.A."/>
            <person name="Swanson W.J."/>
            <person name="Moy G.W."/>
            <person name="Vacquier V.D."/>
        </authorList>
    </citation>
    <scope>NUCLEOTIDE SEQUENCE [LARGE SCALE GENOMIC DNA]</scope>
    <source>
        <strain evidence="2">DSM 21068</strain>
    </source>
</reference>
<name>A0A1N7M806_9FLAO</name>
<dbReference type="AlphaFoldDB" id="A0A1N7M806"/>
<evidence type="ECO:0000313" key="2">
    <source>
        <dbReference type="EMBL" id="SIS82119.1"/>
    </source>
</evidence>
<sequence length="466" mass="53498">MLCFLAFFGLGKSQEKPTLTDRKNLVGDQKILHQLLLECLEIKNPDTEAFHLLPEIYVVENSAKIKVSVYYYGKNYYPENYYSPSMATYTASLTAEKDKPQPKGNYGTSNPHFEREKPSFGFGIADLDAKKSYYASVPNILTKKSDQPIFKNDLVHLSYASNVSYNKVDLNLYPQEFGHVTFVNKSFIIANIKGKYGVVSSKKEEILPFEYEQIQLINKDFLVKKDSKFFIVNSKNEKVSDIFDEFIPLFTYSMMINSNPELKHFFQVKIAGKANFIDGNYKILKPSVYDNLQYLKSGPLLFLADKDDKQVIVDFQTFKEISPKFDRIRRFDDTNYEVTNGGKKGIVDANFKTILDCTYDSVEISLDTDLSKPEEYKLIVGKDKKFGVFHLGEKRWITNLDFESIDISLKYITLKKDGKFGTMDFEGKILIPAKYDSLEFNPKTKQTEAVKKGKVSSVDFHGYLVK</sequence>
<keyword evidence="4" id="KW-1185">Reference proteome</keyword>
<proteinExistence type="predicted"/>
<dbReference type="Proteomes" id="UP000186246">
    <property type="component" value="Unassembled WGS sequence"/>
</dbReference>
<dbReference type="Proteomes" id="UP000238314">
    <property type="component" value="Unassembled WGS sequence"/>
</dbReference>
<evidence type="ECO:0000313" key="4">
    <source>
        <dbReference type="Proteomes" id="UP000238314"/>
    </source>
</evidence>
<dbReference type="STRING" id="551459.SAMN05421796_10444"/>
<evidence type="ECO:0000313" key="1">
    <source>
        <dbReference type="EMBL" id="PQA98210.1"/>
    </source>
</evidence>
<dbReference type="EMBL" id="FTOJ01000004">
    <property type="protein sequence ID" value="SIS82119.1"/>
    <property type="molecule type" value="Genomic_DNA"/>
</dbReference>
<dbReference type="EMBL" id="MUGO01000001">
    <property type="protein sequence ID" value="PQA98210.1"/>
    <property type="molecule type" value="Genomic_DNA"/>
</dbReference>
<gene>
    <name evidence="1" type="ORF">B0A70_01115</name>
    <name evidence="2" type="ORF">SAMN05421796_10444</name>
</gene>
<evidence type="ECO:0000313" key="3">
    <source>
        <dbReference type="Proteomes" id="UP000186246"/>
    </source>
</evidence>
<reference evidence="1 4" key="1">
    <citation type="submission" date="2016-11" db="EMBL/GenBank/DDBJ databases">
        <title>Whole genomes of Flavobacteriaceae.</title>
        <authorList>
            <person name="Stine C."/>
            <person name="Li C."/>
            <person name="Tadesse D."/>
        </authorList>
    </citation>
    <scope>NUCLEOTIDE SEQUENCE [LARGE SCALE GENOMIC DNA]</scope>
    <source>
        <strain evidence="1 4">DSM 21068</strain>
    </source>
</reference>
<organism evidence="2 3">
    <name type="scientific">Chryseobacterium piscicola</name>
    <dbReference type="NCBI Taxonomy" id="551459"/>
    <lineage>
        <taxon>Bacteria</taxon>
        <taxon>Pseudomonadati</taxon>
        <taxon>Bacteroidota</taxon>
        <taxon>Flavobacteriia</taxon>
        <taxon>Flavobacteriales</taxon>
        <taxon>Weeksellaceae</taxon>
        <taxon>Chryseobacterium group</taxon>
        <taxon>Chryseobacterium</taxon>
    </lineage>
</organism>
<protein>
    <submittedName>
        <fullName evidence="2">WG containing repeat-containing protein</fullName>
    </submittedName>
</protein>
<accession>A0A1N7M806</accession>
<reference evidence="3" key="2">
    <citation type="submission" date="2017-01" db="EMBL/GenBank/DDBJ databases">
        <authorList>
            <person name="Varghese N."/>
            <person name="Submissions S."/>
        </authorList>
    </citation>
    <scope>NUCLEOTIDE SEQUENCE [LARGE SCALE GENOMIC DNA]</scope>
    <source>
        <strain evidence="3">DSM 21068</strain>
    </source>
</reference>